<dbReference type="GO" id="GO:0016020">
    <property type="term" value="C:membrane"/>
    <property type="evidence" value="ECO:0007669"/>
    <property type="project" value="UniProtKB-SubCell"/>
</dbReference>
<dbReference type="Gene3D" id="1.10.287.70">
    <property type="match status" value="1"/>
</dbReference>
<evidence type="ECO:0000256" key="8">
    <source>
        <dbReference type="ARBA" id="ARBA00023180"/>
    </source>
</evidence>
<evidence type="ECO:0000256" key="6">
    <source>
        <dbReference type="ARBA" id="ARBA00023136"/>
    </source>
</evidence>
<dbReference type="STRING" id="6211.A0A068YID8"/>
<reference evidence="14" key="1">
    <citation type="journal article" date="2013" name="Nature">
        <title>The genomes of four tapeworm species reveal adaptations to parasitism.</title>
        <authorList>
            <person name="Tsai I.J."/>
            <person name="Zarowiecki M."/>
            <person name="Holroyd N."/>
            <person name="Garciarrubio A."/>
            <person name="Sanchez-Flores A."/>
            <person name="Brooks K.L."/>
            <person name="Tracey A."/>
            <person name="Bobes R.J."/>
            <person name="Fragoso G."/>
            <person name="Sciutto E."/>
            <person name="Aslett M."/>
            <person name="Beasley H."/>
            <person name="Bennett H.M."/>
            <person name="Cai J."/>
            <person name="Camicia F."/>
            <person name="Clark R."/>
            <person name="Cucher M."/>
            <person name="De Silva N."/>
            <person name="Day T.A."/>
            <person name="Deplazes P."/>
            <person name="Estrada K."/>
            <person name="Fernandez C."/>
            <person name="Holland P.W."/>
            <person name="Hou J."/>
            <person name="Hu S."/>
            <person name="Huckvale T."/>
            <person name="Hung S.S."/>
            <person name="Kamenetzky L."/>
            <person name="Keane J.A."/>
            <person name="Kiss F."/>
            <person name="Koziol U."/>
            <person name="Lambert O."/>
            <person name="Liu K."/>
            <person name="Luo X."/>
            <person name="Luo Y."/>
            <person name="Macchiaroli N."/>
            <person name="Nichol S."/>
            <person name="Paps J."/>
            <person name="Parkinson J."/>
            <person name="Pouchkina-Stantcheva N."/>
            <person name="Riddiford N."/>
            <person name="Rosenzvit M."/>
            <person name="Salinas G."/>
            <person name="Wasmuth J.D."/>
            <person name="Zamanian M."/>
            <person name="Zheng Y."/>
            <person name="Cai X."/>
            <person name="Soberon X."/>
            <person name="Olson P.D."/>
            <person name="Laclette J.P."/>
            <person name="Brehm K."/>
            <person name="Berriman M."/>
            <person name="Garciarrubio A."/>
            <person name="Bobes R.J."/>
            <person name="Fragoso G."/>
            <person name="Sanchez-Flores A."/>
            <person name="Estrada K."/>
            <person name="Cevallos M.A."/>
            <person name="Morett E."/>
            <person name="Gonzalez V."/>
            <person name="Portillo T."/>
            <person name="Ochoa-Leyva A."/>
            <person name="Jose M.V."/>
            <person name="Sciutto E."/>
            <person name="Landa A."/>
            <person name="Jimenez L."/>
            <person name="Valdes V."/>
            <person name="Carrero J.C."/>
            <person name="Larralde C."/>
            <person name="Morales-Montor J."/>
            <person name="Limon-Lason J."/>
            <person name="Soberon X."/>
            <person name="Laclette J.P."/>
        </authorList>
    </citation>
    <scope>NUCLEOTIDE SEQUENCE [LARGE SCALE GENOMIC DNA]</scope>
</reference>
<protein>
    <submittedName>
        <fullName evidence="14">Ribosomal protein S1 RNA binding domain</fullName>
    </submittedName>
</protein>
<feature type="transmembrane region" description="Helical" evidence="11">
    <location>
        <begin position="746"/>
        <end position="766"/>
    </location>
</feature>
<proteinExistence type="predicted"/>
<comment type="subcellular location">
    <subcellularLocation>
        <location evidence="1">Membrane</location>
        <topology evidence="1">Multi-pass membrane protein</topology>
    </subcellularLocation>
</comment>
<dbReference type="PROSITE" id="PS50126">
    <property type="entry name" value="S1"/>
    <property type="match status" value="1"/>
</dbReference>
<feature type="domain" description="S1 motif" evidence="13">
    <location>
        <begin position="788"/>
        <end position="860"/>
    </location>
</feature>
<keyword evidence="5" id="KW-0406">Ion transport</keyword>
<keyword evidence="3 11" id="KW-0812">Transmembrane</keyword>
<evidence type="ECO:0000256" key="12">
    <source>
        <dbReference type="SAM" id="SignalP"/>
    </source>
</evidence>
<dbReference type="InterPro" id="IPR003029">
    <property type="entry name" value="S1_domain"/>
</dbReference>
<keyword evidence="9" id="KW-1071">Ligand-gated ion channel</keyword>
<reference evidence="14" key="2">
    <citation type="submission" date="2015-11" db="EMBL/GenBank/DDBJ databases">
        <authorList>
            <person name="Zhang Y."/>
            <person name="Guo Z."/>
        </authorList>
    </citation>
    <scope>NUCLEOTIDE SEQUENCE</scope>
</reference>
<dbReference type="EMBL" id="LN902842">
    <property type="protein sequence ID" value="CDS42061.1"/>
    <property type="molecule type" value="Genomic_DNA"/>
</dbReference>
<sequence>MNWFLLCLLFFIIQYSCCKASGNIVPVAYSPRLGVQEGQFTSQYLSGVPVNPSQFRWPSSSTAGVYRAAVGNFDYYFGLNTTEENVAYFITGNLPPRRTNTSSWLRIAPHLPDLAPIVERFAGANPETDERVFISDVTSECRELREMISPSFEWSILTSVDSLQLGDELFHLKSYVNKKTVHYAICDGNVSSTFSELVLVKLLETGLFFGSKTYIYTKGNMADGGTQEAFKRFADAGAYLAVVSPVLCGAESAPVEVSLKALEQLAKNYVGDSVIRLDGKWVPFNSPNFLRLIQTTTIKVSILDRSNFTICFTQGGFLCIIDVNIYQIGSDSTISPSSGFYDHRTGKLTLLPNIYHRPVVKLLAFQDATFLPSLENSNFSAAIQMIQEIFTTKVPYDYEIVSMPYNKDVTIQGAVEDYLSRSNVTMAMSAFPLPMFASTTVRHTEAVLYDGVVMLKSRKMNQLALFRIFDSLSGYIWLCVFASLIFVAIIFFIIKVVYEHQTRVMGFVSEDQNIPLFKRFLNVIFQNFSAVLLAKMLVKPKQTSLRVLYQSYWMASILFVATYAASLAEQRFVARKTMMPFKSLHGLLENRVNYRWLFLRNSSVVWMMQQSQDDALRSLLITAERDWPKEMYAESVGEVAARMAANDHLIFISSRLEAKQILSEECGLAKVTSVGGKSGPVEYLYALGYFLSGKDEFAKLMTDRINAISTDQTFNSIETRALGTGDCPLPSEKINMQHNPFSLSELGGLFIIVLVGIIIAFIVAGIEAAIEKYPMYRQWKKDNDIRFGETYPGEVLDIQDDGIWIRLLENDTTAFVEASRVKTVRGSDGRPRLEMGSFVKATYMGNDPRTTDPLFSVTEEKTFRPDDVVPPNNQPH</sequence>
<dbReference type="OMA" id="YWMASIL"/>
<evidence type="ECO:0000256" key="4">
    <source>
        <dbReference type="ARBA" id="ARBA00022989"/>
    </source>
</evidence>
<evidence type="ECO:0000256" key="10">
    <source>
        <dbReference type="ARBA" id="ARBA00023303"/>
    </source>
</evidence>
<name>A0A068YID8_ECHMU</name>
<evidence type="ECO:0000256" key="5">
    <source>
        <dbReference type="ARBA" id="ARBA00023065"/>
    </source>
</evidence>
<evidence type="ECO:0000313" key="14">
    <source>
        <dbReference type="EMBL" id="CDS42061.1"/>
    </source>
</evidence>
<dbReference type="Proteomes" id="UP000017246">
    <property type="component" value="Unassembled WGS sequence"/>
</dbReference>
<evidence type="ECO:0000256" key="11">
    <source>
        <dbReference type="SAM" id="Phobius"/>
    </source>
</evidence>
<evidence type="ECO:0000256" key="9">
    <source>
        <dbReference type="ARBA" id="ARBA00023286"/>
    </source>
</evidence>
<feature type="chain" id="PRO_5009741794" evidence="12">
    <location>
        <begin position="21"/>
        <end position="876"/>
    </location>
</feature>
<dbReference type="PANTHER" id="PTHR18966">
    <property type="entry name" value="IONOTROPIC GLUTAMATE RECEPTOR"/>
    <property type="match status" value="1"/>
</dbReference>
<accession>A0A068YID8</accession>
<evidence type="ECO:0000256" key="1">
    <source>
        <dbReference type="ARBA" id="ARBA00004141"/>
    </source>
</evidence>
<evidence type="ECO:0000256" key="3">
    <source>
        <dbReference type="ARBA" id="ARBA00022692"/>
    </source>
</evidence>
<keyword evidence="6 11" id="KW-0472">Membrane</keyword>
<evidence type="ECO:0000313" key="15">
    <source>
        <dbReference type="Proteomes" id="UP000017246"/>
    </source>
</evidence>
<dbReference type="GO" id="GO:0015276">
    <property type="term" value="F:ligand-gated monoatomic ion channel activity"/>
    <property type="evidence" value="ECO:0007669"/>
    <property type="project" value="InterPro"/>
</dbReference>
<feature type="signal peptide" evidence="12">
    <location>
        <begin position="1"/>
        <end position="20"/>
    </location>
</feature>
<dbReference type="eggNOG" id="KOG1052">
    <property type="taxonomic scope" value="Eukaryota"/>
</dbReference>
<keyword evidence="12" id="KW-0732">Signal</keyword>
<dbReference type="GO" id="GO:0003676">
    <property type="term" value="F:nucleic acid binding"/>
    <property type="evidence" value="ECO:0007669"/>
    <property type="project" value="InterPro"/>
</dbReference>
<keyword evidence="4 11" id="KW-1133">Transmembrane helix</keyword>
<feature type="transmembrane region" description="Helical" evidence="11">
    <location>
        <begin position="550"/>
        <end position="568"/>
    </location>
</feature>
<evidence type="ECO:0000256" key="2">
    <source>
        <dbReference type="ARBA" id="ARBA00022448"/>
    </source>
</evidence>
<gene>
    <name evidence="14" type="ORF">EmuJ_000975800</name>
</gene>
<dbReference type="GO" id="GO:0005840">
    <property type="term" value="C:ribosome"/>
    <property type="evidence" value="ECO:0007669"/>
    <property type="project" value="UniProtKB-KW"/>
</dbReference>
<dbReference type="OrthoDB" id="6276119at2759"/>
<keyword evidence="8" id="KW-0325">Glycoprotein</keyword>
<dbReference type="Pfam" id="PF00060">
    <property type="entry name" value="Lig_chan"/>
    <property type="match status" value="1"/>
</dbReference>
<evidence type="ECO:0000256" key="7">
    <source>
        <dbReference type="ARBA" id="ARBA00023170"/>
    </source>
</evidence>
<dbReference type="AlphaFoldDB" id="A0A068YID8"/>
<keyword evidence="10" id="KW-0407">Ion channel</keyword>
<dbReference type="InterPro" id="IPR012340">
    <property type="entry name" value="NA-bd_OB-fold"/>
</dbReference>
<keyword evidence="14" id="KW-0687">Ribonucleoprotein</keyword>
<dbReference type="SUPFAM" id="SSF50249">
    <property type="entry name" value="Nucleic acid-binding proteins"/>
    <property type="match status" value="1"/>
</dbReference>
<organism evidence="14 15">
    <name type="scientific">Echinococcus multilocularis</name>
    <name type="common">Fox tapeworm</name>
    <dbReference type="NCBI Taxonomy" id="6211"/>
    <lineage>
        <taxon>Eukaryota</taxon>
        <taxon>Metazoa</taxon>
        <taxon>Spiralia</taxon>
        <taxon>Lophotrochozoa</taxon>
        <taxon>Platyhelminthes</taxon>
        <taxon>Cestoda</taxon>
        <taxon>Eucestoda</taxon>
        <taxon>Cyclophyllidea</taxon>
        <taxon>Taeniidae</taxon>
        <taxon>Echinococcus</taxon>
    </lineage>
</organism>
<keyword evidence="15" id="KW-1185">Reference proteome</keyword>
<dbReference type="InterPro" id="IPR001320">
    <property type="entry name" value="Iontro_rcpt_C"/>
</dbReference>
<keyword evidence="2" id="KW-0813">Transport</keyword>
<feature type="transmembrane region" description="Helical" evidence="11">
    <location>
        <begin position="475"/>
        <end position="498"/>
    </location>
</feature>
<dbReference type="InterPro" id="IPR015683">
    <property type="entry name" value="Ionotropic_Glu_rcpt"/>
</dbReference>
<evidence type="ECO:0000259" key="13">
    <source>
        <dbReference type="PROSITE" id="PS50126"/>
    </source>
</evidence>
<keyword evidence="7" id="KW-0675">Receptor</keyword>
<keyword evidence="14" id="KW-0689">Ribosomal protein</keyword>